<organism evidence="1">
    <name type="scientific">Anguilla anguilla</name>
    <name type="common">European freshwater eel</name>
    <name type="synonym">Muraena anguilla</name>
    <dbReference type="NCBI Taxonomy" id="7936"/>
    <lineage>
        <taxon>Eukaryota</taxon>
        <taxon>Metazoa</taxon>
        <taxon>Chordata</taxon>
        <taxon>Craniata</taxon>
        <taxon>Vertebrata</taxon>
        <taxon>Euteleostomi</taxon>
        <taxon>Actinopterygii</taxon>
        <taxon>Neopterygii</taxon>
        <taxon>Teleostei</taxon>
        <taxon>Anguilliformes</taxon>
        <taxon>Anguillidae</taxon>
        <taxon>Anguilla</taxon>
    </lineage>
</organism>
<sequence length="71" mass="7934">MSNLQYIKNCVSNDHITELLLHGHTSYTHSNLLFRKIKNGTNLCKQTVSYVYLLLAALSLARGLGDSSCLH</sequence>
<dbReference type="AlphaFoldDB" id="A0A0E9WJY3"/>
<accession>A0A0E9WJY3</accession>
<name>A0A0E9WJY3_ANGAN</name>
<protein>
    <submittedName>
        <fullName evidence="1">Uncharacterized protein</fullName>
    </submittedName>
</protein>
<dbReference type="EMBL" id="GBXM01017971">
    <property type="protein sequence ID" value="JAH90606.1"/>
    <property type="molecule type" value="Transcribed_RNA"/>
</dbReference>
<proteinExistence type="predicted"/>
<evidence type="ECO:0000313" key="1">
    <source>
        <dbReference type="EMBL" id="JAH90606.1"/>
    </source>
</evidence>
<reference evidence="1" key="2">
    <citation type="journal article" date="2015" name="Fish Shellfish Immunol.">
        <title>Early steps in the European eel (Anguilla anguilla)-Vibrio vulnificus interaction in the gills: Role of the RtxA13 toxin.</title>
        <authorList>
            <person name="Callol A."/>
            <person name="Pajuelo D."/>
            <person name="Ebbesson L."/>
            <person name="Teles M."/>
            <person name="MacKenzie S."/>
            <person name="Amaro C."/>
        </authorList>
    </citation>
    <scope>NUCLEOTIDE SEQUENCE</scope>
</reference>
<reference evidence="1" key="1">
    <citation type="submission" date="2014-11" db="EMBL/GenBank/DDBJ databases">
        <authorList>
            <person name="Amaro Gonzalez C."/>
        </authorList>
    </citation>
    <scope>NUCLEOTIDE SEQUENCE</scope>
</reference>